<dbReference type="AlphaFoldDB" id="A0A5C1AIN4"/>
<sequence>MTPARFCTLAAVIAGRFWRTQLPPLIGKGRWMVRTYASGERPIPETVAKLMEMLASQSND</sequence>
<proteinExistence type="predicted"/>
<accession>A0A5C1AIN4</accession>
<dbReference type="Proteomes" id="UP000324974">
    <property type="component" value="Chromosome"/>
</dbReference>
<keyword evidence="2" id="KW-1185">Reference proteome</keyword>
<dbReference type="EMBL" id="CP042425">
    <property type="protein sequence ID" value="QEL19299.1"/>
    <property type="molecule type" value="Genomic_DNA"/>
</dbReference>
<reference evidence="2" key="1">
    <citation type="submission" date="2019-08" db="EMBL/GenBank/DDBJ databases">
        <title>Limnoglobus roseus gen. nov., sp. nov., a novel freshwater planctomycete with a giant genome from the family Gemmataceae.</title>
        <authorList>
            <person name="Kulichevskaya I.S."/>
            <person name="Naumoff D.G."/>
            <person name="Miroshnikov K."/>
            <person name="Ivanova A."/>
            <person name="Philippov D.A."/>
            <person name="Hakobyan A."/>
            <person name="Rijpstra I.C."/>
            <person name="Sinninghe Damste J.S."/>
            <person name="Liesack W."/>
            <person name="Dedysh S.N."/>
        </authorList>
    </citation>
    <scope>NUCLEOTIDE SEQUENCE [LARGE SCALE GENOMIC DNA]</scope>
    <source>
        <strain evidence="2">PX52</strain>
    </source>
</reference>
<organism evidence="1 2">
    <name type="scientific">Limnoglobus roseus</name>
    <dbReference type="NCBI Taxonomy" id="2598579"/>
    <lineage>
        <taxon>Bacteria</taxon>
        <taxon>Pseudomonadati</taxon>
        <taxon>Planctomycetota</taxon>
        <taxon>Planctomycetia</taxon>
        <taxon>Gemmatales</taxon>
        <taxon>Gemmataceae</taxon>
        <taxon>Limnoglobus</taxon>
    </lineage>
</organism>
<dbReference type="KEGG" id="lrs:PX52LOC_06364"/>
<evidence type="ECO:0000313" key="2">
    <source>
        <dbReference type="Proteomes" id="UP000324974"/>
    </source>
</evidence>
<name>A0A5C1AIN4_9BACT</name>
<dbReference type="OrthoDB" id="9911015at2"/>
<dbReference type="RefSeq" id="WP_149113706.1">
    <property type="nucleotide sequence ID" value="NZ_CP042425.1"/>
</dbReference>
<evidence type="ECO:0000313" key="1">
    <source>
        <dbReference type="EMBL" id="QEL19299.1"/>
    </source>
</evidence>
<gene>
    <name evidence="1" type="ORF">PX52LOC_06364</name>
</gene>
<protein>
    <submittedName>
        <fullName evidence="1">Uncharacterized protein</fullName>
    </submittedName>
</protein>